<dbReference type="AlphaFoldDB" id="A0A3N2C4I4"/>
<sequence length="370" mass="39717">MRVAVVQWGRTGGGPLFAQELAQALQEDGCDVVVSYSLDAEVAERFVALGVPSFTIRTYRDKRGAVLGLPRLLWAALRLDRFLRRHRIDVVVIAMEQLWQGVVAPVFRFGGRRSLLCVHDATMHPGDFSRLEHLLRRAERRAADGAIVFSAPVAEALTSRGEFRADRVHETVHAAYRVDAGRAVVRSTHREGVPVVGCFGRLSAYKGLGLGVDAIAELRRRGIRVRLRVVGSGTDDALSLLRHEDDELENRWVGQEEIGQVVGGFDVALLPYTEASQSGVLAYAMALGVPSVVTPVGGLAEQAIASGSGIVATAVTSTALADALEQILTDAVRYRALSAAGILAAAGPFSWARVAADVRVAAASVVLVRR</sequence>
<dbReference type="RefSeq" id="WP_085513414.1">
    <property type="nucleotide sequence ID" value="NZ_FXAP01000005.1"/>
</dbReference>
<organism evidence="4 5">
    <name type="scientific">Plantibacter flavus</name>
    <dbReference type="NCBI Taxonomy" id="150123"/>
    <lineage>
        <taxon>Bacteria</taxon>
        <taxon>Bacillati</taxon>
        <taxon>Actinomycetota</taxon>
        <taxon>Actinomycetes</taxon>
        <taxon>Micrococcales</taxon>
        <taxon>Microbacteriaceae</taxon>
        <taxon>Plantibacter</taxon>
    </lineage>
</organism>
<dbReference type="Gene3D" id="3.40.50.2000">
    <property type="entry name" value="Glycogen Phosphorylase B"/>
    <property type="match status" value="2"/>
</dbReference>
<keyword evidence="1" id="KW-0328">Glycosyltransferase</keyword>
<protein>
    <submittedName>
        <fullName evidence="4">Glycosyltransferase involved in cell wall biosynthesis</fullName>
    </submittedName>
</protein>
<dbReference type="CDD" id="cd03801">
    <property type="entry name" value="GT4_PimA-like"/>
    <property type="match status" value="1"/>
</dbReference>
<dbReference type="Pfam" id="PF13692">
    <property type="entry name" value="Glyco_trans_1_4"/>
    <property type="match status" value="1"/>
</dbReference>
<evidence type="ECO:0000256" key="2">
    <source>
        <dbReference type="ARBA" id="ARBA00022679"/>
    </source>
</evidence>
<gene>
    <name evidence="4" type="ORF">EDD42_2512</name>
</gene>
<dbReference type="PANTHER" id="PTHR12526:SF510">
    <property type="entry name" value="D-INOSITOL 3-PHOSPHATE GLYCOSYLTRANSFERASE"/>
    <property type="match status" value="1"/>
</dbReference>
<keyword evidence="5" id="KW-1185">Reference proteome</keyword>
<reference evidence="4 5" key="1">
    <citation type="submission" date="2018-11" db="EMBL/GenBank/DDBJ databases">
        <title>Sequencing the genomes of 1000 actinobacteria strains.</title>
        <authorList>
            <person name="Klenk H.-P."/>
        </authorList>
    </citation>
    <scope>NUCLEOTIDE SEQUENCE [LARGE SCALE GENOMIC DNA]</scope>
    <source>
        <strain evidence="4 5">DSM 14012</strain>
    </source>
</reference>
<accession>A0A3N2C4I4</accession>
<dbReference type="Proteomes" id="UP000266915">
    <property type="component" value="Unassembled WGS sequence"/>
</dbReference>
<evidence type="ECO:0000256" key="1">
    <source>
        <dbReference type="ARBA" id="ARBA00022676"/>
    </source>
</evidence>
<keyword evidence="2 4" id="KW-0808">Transferase</keyword>
<dbReference type="GO" id="GO:0016757">
    <property type="term" value="F:glycosyltransferase activity"/>
    <property type="evidence" value="ECO:0007669"/>
    <property type="project" value="UniProtKB-KW"/>
</dbReference>
<dbReference type="InterPro" id="IPR028098">
    <property type="entry name" value="Glyco_trans_4-like_N"/>
</dbReference>
<dbReference type="PANTHER" id="PTHR12526">
    <property type="entry name" value="GLYCOSYLTRANSFERASE"/>
    <property type="match status" value="1"/>
</dbReference>
<proteinExistence type="predicted"/>
<evidence type="ECO:0000313" key="4">
    <source>
        <dbReference type="EMBL" id="ROR82422.1"/>
    </source>
</evidence>
<comment type="caution">
    <text evidence="4">The sequence shown here is derived from an EMBL/GenBank/DDBJ whole genome shotgun (WGS) entry which is preliminary data.</text>
</comment>
<feature type="domain" description="Glycosyltransferase subfamily 4-like N-terminal" evidence="3">
    <location>
        <begin position="12"/>
        <end position="169"/>
    </location>
</feature>
<dbReference type="EMBL" id="RKHL01000001">
    <property type="protein sequence ID" value="ROR82422.1"/>
    <property type="molecule type" value="Genomic_DNA"/>
</dbReference>
<dbReference type="Pfam" id="PF13439">
    <property type="entry name" value="Glyco_transf_4"/>
    <property type="match status" value="1"/>
</dbReference>
<evidence type="ECO:0000313" key="5">
    <source>
        <dbReference type="Proteomes" id="UP000266915"/>
    </source>
</evidence>
<dbReference type="SUPFAM" id="SSF53756">
    <property type="entry name" value="UDP-Glycosyltransferase/glycogen phosphorylase"/>
    <property type="match status" value="1"/>
</dbReference>
<name>A0A3N2C4I4_9MICO</name>
<evidence type="ECO:0000259" key="3">
    <source>
        <dbReference type="Pfam" id="PF13439"/>
    </source>
</evidence>